<dbReference type="AlphaFoldDB" id="A0A4Y7IJF8"/>
<protein>
    <submittedName>
        <fullName evidence="2">Uncharacterized protein</fullName>
    </submittedName>
</protein>
<dbReference type="Pfam" id="PF06364">
    <property type="entry name" value="DUF1068"/>
    <property type="match status" value="1"/>
</dbReference>
<evidence type="ECO:0000313" key="3">
    <source>
        <dbReference type="Proteomes" id="UP000316621"/>
    </source>
</evidence>
<dbReference type="PANTHER" id="PTHR32254:SF14">
    <property type="entry name" value="EXPRESSED PROTEIN"/>
    <property type="match status" value="1"/>
</dbReference>
<dbReference type="InterPro" id="IPR010471">
    <property type="entry name" value="DUF1068"/>
</dbReference>
<sequence length="236" mass="26624">MMMGGYNHQPGGDGDSCKSMVVKGFLGTVGLCLIGYILGPPLYWHLTEGLIAISHFSIANTCPPCICDCTSQDSLQESLLSLPIDCVKHEPKVNKDMERNFTQLLTEELRLLEIEALENEQRSDMALQEAKKKASQYQKEADKCNSGMGTCEEAREKAEADLAAQKRMTEMWELRARQRGWQEGQAKRKLHGIKMHEHQWSTRKKGAAILRYAWRKSLGKNLKAKGRGSWKLVNKA</sequence>
<feature type="transmembrane region" description="Helical" evidence="1">
    <location>
        <begin position="20"/>
        <end position="38"/>
    </location>
</feature>
<dbReference type="OMA" id="CSACVCD"/>
<reference evidence="2 3" key="1">
    <citation type="journal article" date="2018" name="Science">
        <title>The opium poppy genome and morphinan production.</title>
        <authorList>
            <person name="Guo L."/>
            <person name="Winzer T."/>
            <person name="Yang X."/>
            <person name="Li Y."/>
            <person name="Ning Z."/>
            <person name="He Z."/>
            <person name="Teodor R."/>
            <person name="Lu Y."/>
            <person name="Bowser T.A."/>
            <person name="Graham I.A."/>
            <person name="Ye K."/>
        </authorList>
    </citation>
    <scope>NUCLEOTIDE SEQUENCE [LARGE SCALE GENOMIC DNA]</scope>
    <source>
        <strain evidence="3">cv. HN1</strain>
        <tissue evidence="2">Leaves</tissue>
    </source>
</reference>
<gene>
    <name evidence="2" type="ORF">C5167_040787</name>
</gene>
<keyword evidence="1" id="KW-0472">Membrane</keyword>
<proteinExistence type="predicted"/>
<dbReference type="STRING" id="3469.A0A4Y7IJF8"/>
<accession>A0A4Y7IJF8</accession>
<dbReference type="Proteomes" id="UP000316621">
    <property type="component" value="Chromosome 1"/>
</dbReference>
<keyword evidence="1" id="KW-0812">Transmembrane</keyword>
<dbReference type="Gramene" id="RZC47842">
    <property type="protein sequence ID" value="RZC47842"/>
    <property type="gene ID" value="C5167_040787"/>
</dbReference>
<dbReference type="OrthoDB" id="1898954at2759"/>
<keyword evidence="1" id="KW-1133">Transmembrane helix</keyword>
<name>A0A4Y7IJF8_PAPSO</name>
<evidence type="ECO:0000256" key="1">
    <source>
        <dbReference type="SAM" id="Phobius"/>
    </source>
</evidence>
<dbReference type="EMBL" id="CM010715">
    <property type="protein sequence ID" value="RZC47842.1"/>
    <property type="molecule type" value="Genomic_DNA"/>
</dbReference>
<organism evidence="2 3">
    <name type="scientific">Papaver somniferum</name>
    <name type="common">Opium poppy</name>
    <dbReference type="NCBI Taxonomy" id="3469"/>
    <lineage>
        <taxon>Eukaryota</taxon>
        <taxon>Viridiplantae</taxon>
        <taxon>Streptophyta</taxon>
        <taxon>Embryophyta</taxon>
        <taxon>Tracheophyta</taxon>
        <taxon>Spermatophyta</taxon>
        <taxon>Magnoliopsida</taxon>
        <taxon>Ranunculales</taxon>
        <taxon>Papaveraceae</taxon>
        <taxon>Papaveroideae</taxon>
        <taxon>Papaver</taxon>
    </lineage>
</organism>
<keyword evidence="3" id="KW-1185">Reference proteome</keyword>
<evidence type="ECO:0000313" key="2">
    <source>
        <dbReference type="EMBL" id="RZC47842.1"/>
    </source>
</evidence>
<dbReference type="PANTHER" id="PTHR32254">
    <property type="entry name" value="EXPRESSED PROTEIN"/>
    <property type="match status" value="1"/>
</dbReference>